<keyword evidence="1" id="KW-0732">Signal</keyword>
<gene>
    <name evidence="2" type="ORF">Mgra_00005858</name>
</gene>
<feature type="signal peptide" evidence="1">
    <location>
        <begin position="1"/>
        <end position="17"/>
    </location>
</feature>
<reference evidence="2" key="1">
    <citation type="journal article" date="2020" name="Ecol. Evol.">
        <title>Genome structure and content of the rice root-knot nematode (Meloidogyne graminicola).</title>
        <authorList>
            <person name="Phan N.T."/>
            <person name="Danchin E.G.J."/>
            <person name="Klopp C."/>
            <person name="Perfus-Barbeoch L."/>
            <person name="Kozlowski D.K."/>
            <person name="Koutsovoulos G.D."/>
            <person name="Lopez-Roques C."/>
            <person name="Bouchez O."/>
            <person name="Zahm M."/>
            <person name="Besnard G."/>
            <person name="Bellafiore S."/>
        </authorList>
    </citation>
    <scope>NUCLEOTIDE SEQUENCE</scope>
    <source>
        <strain evidence="2">VN-18</strain>
    </source>
</reference>
<sequence length="208" mass="23341">MMKIFIILMSLIVTTDLSWLADEISDLNPTVLKDEVADQCEDCPDNVDTFAHAIEQIINAVSGGISEGCKLDKVRARKNACLDISDEVTKILRASFSFFPKRAAKDVNATNFSCQMVLHRCPQISKEGKIFTQGISCTNCNFILRYIINEVKQIVNFANEKLSGIICTKIENNANCIKKLENLIHFNEDMLELIGNPNQIENVCNSNY</sequence>
<dbReference type="AlphaFoldDB" id="A0A8S9ZMR9"/>
<organism evidence="2 3">
    <name type="scientific">Meloidogyne graminicola</name>
    <dbReference type="NCBI Taxonomy" id="189291"/>
    <lineage>
        <taxon>Eukaryota</taxon>
        <taxon>Metazoa</taxon>
        <taxon>Ecdysozoa</taxon>
        <taxon>Nematoda</taxon>
        <taxon>Chromadorea</taxon>
        <taxon>Rhabditida</taxon>
        <taxon>Tylenchina</taxon>
        <taxon>Tylenchomorpha</taxon>
        <taxon>Tylenchoidea</taxon>
        <taxon>Meloidogynidae</taxon>
        <taxon>Meloidogyninae</taxon>
        <taxon>Meloidogyne</taxon>
    </lineage>
</organism>
<evidence type="ECO:0008006" key="4">
    <source>
        <dbReference type="Google" id="ProtNLM"/>
    </source>
</evidence>
<dbReference type="EMBL" id="JABEBT010000052">
    <property type="protein sequence ID" value="KAF7634710.1"/>
    <property type="molecule type" value="Genomic_DNA"/>
</dbReference>
<evidence type="ECO:0000313" key="3">
    <source>
        <dbReference type="Proteomes" id="UP000605970"/>
    </source>
</evidence>
<feature type="chain" id="PRO_5035754185" description="Saposin B-type domain-containing protein" evidence="1">
    <location>
        <begin position="18"/>
        <end position="208"/>
    </location>
</feature>
<protein>
    <recommendedName>
        <fullName evidence="4">Saposin B-type domain-containing protein</fullName>
    </recommendedName>
</protein>
<dbReference type="Proteomes" id="UP000605970">
    <property type="component" value="Unassembled WGS sequence"/>
</dbReference>
<accession>A0A8S9ZMR9</accession>
<proteinExistence type="predicted"/>
<evidence type="ECO:0000313" key="2">
    <source>
        <dbReference type="EMBL" id="KAF7634710.1"/>
    </source>
</evidence>
<comment type="caution">
    <text evidence="2">The sequence shown here is derived from an EMBL/GenBank/DDBJ whole genome shotgun (WGS) entry which is preliminary data.</text>
</comment>
<evidence type="ECO:0000256" key="1">
    <source>
        <dbReference type="SAM" id="SignalP"/>
    </source>
</evidence>
<keyword evidence="3" id="KW-1185">Reference proteome</keyword>
<name>A0A8S9ZMR9_9BILA</name>